<evidence type="ECO:0000256" key="2">
    <source>
        <dbReference type="ARBA" id="ARBA00010992"/>
    </source>
</evidence>
<feature type="transmembrane region" description="Helical" evidence="6">
    <location>
        <begin position="53"/>
        <end position="76"/>
    </location>
</feature>
<accession>A0A8H6EBL9</accession>
<evidence type="ECO:0000313" key="8">
    <source>
        <dbReference type="EMBL" id="KAF5866717.1"/>
    </source>
</evidence>
<dbReference type="AlphaFoldDB" id="A0A8H6EBL9"/>
<dbReference type="Gene3D" id="1.20.1250.20">
    <property type="entry name" value="MFS general substrate transporter like domains"/>
    <property type="match status" value="1"/>
</dbReference>
<comment type="caution">
    <text evidence="8">The sequence shown here is derived from an EMBL/GenBank/DDBJ whole genome shotgun (WGS) entry which is preliminary data.</text>
</comment>
<evidence type="ECO:0000256" key="6">
    <source>
        <dbReference type="SAM" id="Phobius"/>
    </source>
</evidence>
<keyword evidence="5 6" id="KW-0472">Membrane</keyword>
<evidence type="ECO:0000256" key="1">
    <source>
        <dbReference type="ARBA" id="ARBA00004141"/>
    </source>
</evidence>
<name>A0A8H6EBL9_PETAA</name>
<dbReference type="GO" id="GO:0005351">
    <property type="term" value="F:carbohydrate:proton symporter activity"/>
    <property type="evidence" value="ECO:0007669"/>
    <property type="project" value="TreeGrafter"/>
</dbReference>
<dbReference type="InterPro" id="IPR005828">
    <property type="entry name" value="MFS_sugar_transport-like"/>
</dbReference>
<evidence type="ECO:0000256" key="3">
    <source>
        <dbReference type="ARBA" id="ARBA00022692"/>
    </source>
</evidence>
<feature type="transmembrane region" description="Helical" evidence="6">
    <location>
        <begin position="113"/>
        <end position="131"/>
    </location>
</feature>
<protein>
    <recommendedName>
        <fullName evidence="7">Major facilitator superfamily (MFS) profile domain-containing protein</fullName>
    </recommendedName>
</protein>
<organism evidence="8 9">
    <name type="scientific">Petromyces alliaceus</name>
    <name type="common">Aspergillus alliaceus</name>
    <dbReference type="NCBI Taxonomy" id="209559"/>
    <lineage>
        <taxon>Eukaryota</taxon>
        <taxon>Fungi</taxon>
        <taxon>Dikarya</taxon>
        <taxon>Ascomycota</taxon>
        <taxon>Pezizomycotina</taxon>
        <taxon>Eurotiomycetes</taxon>
        <taxon>Eurotiomycetidae</taxon>
        <taxon>Eurotiales</taxon>
        <taxon>Aspergillaceae</taxon>
        <taxon>Aspergillus</taxon>
        <taxon>Aspergillus subgen. Circumdati</taxon>
    </lineage>
</organism>
<gene>
    <name evidence="8" type="ORF">ETB97_009874</name>
</gene>
<dbReference type="SUPFAM" id="SSF103473">
    <property type="entry name" value="MFS general substrate transporter"/>
    <property type="match status" value="1"/>
</dbReference>
<evidence type="ECO:0000313" key="9">
    <source>
        <dbReference type="Proteomes" id="UP000541154"/>
    </source>
</evidence>
<dbReference type="PANTHER" id="PTHR48022:SF21">
    <property type="entry name" value="QUINATE TRANSPORTER, PUTATIVE (AFU_ORTHOLOGUE AFUA_6G06960)-RELATED"/>
    <property type="match status" value="1"/>
</dbReference>
<dbReference type="InterPro" id="IPR050360">
    <property type="entry name" value="MFS_Sugar_Transporters"/>
</dbReference>
<dbReference type="Proteomes" id="UP000541154">
    <property type="component" value="Unassembled WGS sequence"/>
</dbReference>
<proteinExistence type="inferred from homology"/>
<reference evidence="8 9" key="1">
    <citation type="submission" date="2019-04" db="EMBL/GenBank/DDBJ databases">
        <title>Aspergillus burnettii sp. nov., novel species from soil in southeast Queensland.</title>
        <authorList>
            <person name="Gilchrist C.L.M."/>
            <person name="Pitt J.I."/>
            <person name="Lange L."/>
            <person name="Lacey H.J."/>
            <person name="Vuong D."/>
            <person name="Midgley D.J."/>
            <person name="Greenfield P."/>
            <person name="Bradbury M."/>
            <person name="Lacey E."/>
            <person name="Busk P.K."/>
            <person name="Pilgaard B."/>
            <person name="Chooi Y.H."/>
            <person name="Piggott A.M."/>
        </authorList>
    </citation>
    <scope>NUCLEOTIDE SEQUENCE [LARGE SCALE GENOMIC DNA]</scope>
    <source>
        <strain evidence="8 9">FRR 5400</strain>
    </source>
</reference>
<dbReference type="PANTHER" id="PTHR48022">
    <property type="entry name" value="PLASTIDIC GLUCOSE TRANSPORTER 4"/>
    <property type="match status" value="1"/>
</dbReference>
<keyword evidence="3 6" id="KW-0812">Transmembrane</keyword>
<comment type="similarity">
    <text evidence="2">Belongs to the major facilitator superfamily. Sugar transporter (TC 2.A.1.1) family.</text>
</comment>
<dbReference type="InterPro" id="IPR036259">
    <property type="entry name" value="MFS_trans_sf"/>
</dbReference>
<sequence length="227" mass="24126">MSQPSMTSDAISACGASMLFSFDMGVIGGVPTMNSFKQQYGLLGKQVTVLANLGSTIVSSIQAGYFLGALVSTYIANSIRRQWSLILAALVLFVGGALQAGASVILGVFIYKFIGRLSISIASSVFPIYIAENAPRGIRGLGTGFYQLALVFGLANYMAVIIPLSLQTYPAVILWVGMLLATSRFDISRCSNPDKAPRVLGQLRNLPAEDHSYVMEAQHSLSSTGLS</sequence>
<feature type="domain" description="Major facilitator superfamily (MFS) profile" evidence="7">
    <location>
        <begin position="9"/>
        <end position="227"/>
    </location>
</feature>
<feature type="transmembrane region" description="Helical" evidence="6">
    <location>
        <begin position="168"/>
        <end position="187"/>
    </location>
</feature>
<feature type="transmembrane region" description="Helical" evidence="6">
    <location>
        <begin position="143"/>
        <end position="162"/>
    </location>
</feature>
<feature type="transmembrane region" description="Helical" evidence="6">
    <location>
        <begin position="83"/>
        <end position="107"/>
    </location>
</feature>
<keyword evidence="9" id="KW-1185">Reference proteome</keyword>
<comment type="subcellular location">
    <subcellularLocation>
        <location evidence="1">Membrane</location>
        <topology evidence="1">Multi-pass membrane protein</topology>
    </subcellularLocation>
</comment>
<keyword evidence="4 6" id="KW-1133">Transmembrane helix</keyword>
<evidence type="ECO:0000256" key="4">
    <source>
        <dbReference type="ARBA" id="ARBA00022989"/>
    </source>
</evidence>
<dbReference type="GO" id="GO:0016020">
    <property type="term" value="C:membrane"/>
    <property type="evidence" value="ECO:0007669"/>
    <property type="project" value="UniProtKB-SubCell"/>
</dbReference>
<dbReference type="Pfam" id="PF00083">
    <property type="entry name" value="Sugar_tr"/>
    <property type="match status" value="1"/>
</dbReference>
<evidence type="ECO:0000256" key="5">
    <source>
        <dbReference type="ARBA" id="ARBA00023136"/>
    </source>
</evidence>
<dbReference type="PROSITE" id="PS50850">
    <property type="entry name" value="MFS"/>
    <property type="match status" value="1"/>
</dbReference>
<evidence type="ECO:0000259" key="7">
    <source>
        <dbReference type="PROSITE" id="PS50850"/>
    </source>
</evidence>
<dbReference type="EMBL" id="SPNV01000005">
    <property type="protein sequence ID" value="KAF5866717.1"/>
    <property type="molecule type" value="Genomic_DNA"/>
</dbReference>
<dbReference type="InterPro" id="IPR020846">
    <property type="entry name" value="MFS_dom"/>
</dbReference>